<keyword evidence="5" id="KW-0119">Carbohydrate metabolism</keyword>
<dbReference type="InterPro" id="IPR000887">
    <property type="entry name" value="Aldlse_KDPG_KHG"/>
</dbReference>
<comment type="pathway">
    <text evidence="1">Carbohydrate acid metabolism.</text>
</comment>
<dbReference type="Proteomes" id="UP000317010">
    <property type="component" value="Unassembled WGS sequence"/>
</dbReference>
<dbReference type="Gene3D" id="3.20.20.70">
    <property type="entry name" value="Aldolase class I"/>
    <property type="match status" value="1"/>
</dbReference>
<evidence type="ECO:0000313" key="6">
    <source>
        <dbReference type="EMBL" id="TWI95568.1"/>
    </source>
</evidence>
<dbReference type="InterPro" id="IPR013785">
    <property type="entry name" value="Aldolase_TIM"/>
</dbReference>
<gene>
    <name evidence="6" type="ORF">JN11_04307</name>
</gene>
<keyword evidence="7" id="KW-1185">Reference proteome</keyword>
<dbReference type="OrthoDB" id="9802667at2"/>
<evidence type="ECO:0000256" key="2">
    <source>
        <dbReference type="ARBA" id="ARBA00006906"/>
    </source>
</evidence>
<evidence type="ECO:0000256" key="5">
    <source>
        <dbReference type="ARBA" id="ARBA00023277"/>
    </source>
</evidence>
<evidence type="ECO:0000313" key="7">
    <source>
        <dbReference type="Proteomes" id="UP000317010"/>
    </source>
</evidence>
<organism evidence="6 7">
    <name type="scientific">Mucilaginibacter frigoritolerans</name>
    <dbReference type="NCBI Taxonomy" id="652788"/>
    <lineage>
        <taxon>Bacteria</taxon>
        <taxon>Pseudomonadati</taxon>
        <taxon>Bacteroidota</taxon>
        <taxon>Sphingobacteriia</taxon>
        <taxon>Sphingobacteriales</taxon>
        <taxon>Sphingobacteriaceae</taxon>
        <taxon>Mucilaginibacter</taxon>
    </lineage>
</organism>
<dbReference type="RefSeq" id="WP_144915922.1">
    <property type="nucleotide sequence ID" value="NZ_VLLI01000015.1"/>
</dbReference>
<dbReference type="AlphaFoldDB" id="A0A562TQQ9"/>
<evidence type="ECO:0000256" key="4">
    <source>
        <dbReference type="ARBA" id="ARBA00023239"/>
    </source>
</evidence>
<evidence type="ECO:0000256" key="3">
    <source>
        <dbReference type="ARBA" id="ARBA00011233"/>
    </source>
</evidence>
<accession>A0A562TQQ9</accession>
<dbReference type="PANTHER" id="PTHR30246">
    <property type="entry name" value="2-KETO-3-DEOXY-6-PHOSPHOGLUCONATE ALDOLASE"/>
    <property type="match status" value="1"/>
</dbReference>
<dbReference type="GO" id="GO:0016829">
    <property type="term" value="F:lyase activity"/>
    <property type="evidence" value="ECO:0007669"/>
    <property type="project" value="UniProtKB-KW"/>
</dbReference>
<dbReference type="CDD" id="cd00452">
    <property type="entry name" value="KDPG_aldolase"/>
    <property type="match status" value="1"/>
</dbReference>
<keyword evidence="4" id="KW-0456">Lyase</keyword>
<dbReference type="PANTHER" id="PTHR30246:SF1">
    <property type="entry name" value="2-DEHYDRO-3-DEOXY-6-PHOSPHOGALACTONATE ALDOLASE-RELATED"/>
    <property type="match status" value="1"/>
</dbReference>
<protein>
    <submittedName>
        <fullName evidence="6">2-dehydro-3-deoxyphosphogluconate aldolase/(4S)-4-hydroxy-2-oxoglutarate aldolase</fullName>
    </submittedName>
</protein>
<comment type="caution">
    <text evidence="6">The sequence shown here is derived from an EMBL/GenBank/DDBJ whole genome shotgun (WGS) entry which is preliminary data.</text>
</comment>
<reference evidence="6 7" key="1">
    <citation type="submission" date="2019-07" db="EMBL/GenBank/DDBJ databases">
        <title>Genomic Encyclopedia of Archaeal and Bacterial Type Strains, Phase II (KMG-II): from individual species to whole genera.</title>
        <authorList>
            <person name="Goeker M."/>
        </authorList>
    </citation>
    <scope>NUCLEOTIDE SEQUENCE [LARGE SCALE GENOMIC DNA]</scope>
    <source>
        <strain evidence="6 7">ATCC BAA-1854</strain>
    </source>
</reference>
<evidence type="ECO:0000256" key="1">
    <source>
        <dbReference type="ARBA" id="ARBA00004761"/>
    </source>
</evidence>
<sequence length="219" mass="24408">MKKKKIILNAIIDQGTLPLFFHSDAEVTLETTRALYKGGVRVLEYTNRGPEALENFKLLNQVRLREMPDLYLGIGTIKTEEEAIAFIEAGTDFIVAPIINPEVSKLAREHHLLWIPGCMTPTEIFMAQKHKAALIKIFPANILGHEFISSISSLFPGQLFMPTGGVEINEHNLRSWFKAGVCAVGMGSKLIGQKIMDEKSYGQLTDDTVKALQLIKVSR</sequence>
<comment type="similarity">
    <text evidence="2">Belongs to the KHG/KDPG aldolase family.</text>
</comment>
<dbReference type="EMBL" id="VLLI01000015">
    <property type="protein sequence ID" value="TWI95568.1"/>
    <property type="molecule type" value="Genomic_DNA"/>
</dbReference>
<comment type="subunit">
    <text evidence="3">Homotrimer.</text>
</comment>
<dbReference type="SUPFAM" id="SSF51569">
    <property type="entry name" value="Aldolase"/>
    <property type="match status" value="1"/>
</dbReference>
<proteinExistence type="inferred from homology"/>
<dbReference type="Pfam" id="PF01081">
    <property type="entry name" value="Aldolase"/>
    <property type="match status" value="1"/>
</dbReference>
<name>A0A562TQQ9_9SPHI</name>